<dbReference type="GO" id="GO:0005886">
    <property type="term" value="C:plasma membrane"/>
    <property type="evidence" value="ECO:0007669"/>
    <property type="project" value="UniProtKB-SubCell"/>
</dbReference>
<dbReference type="GO" id="GO:0022857">
    <property type="term" value="F:transmembrane transporter activity"/>
    <property type="evidence" value="ECO:0007669"/>
    <property type="project" value="InterPro"/>
</dbReference>
<keyword evidence="5 6" id="KW-0472">Membrane</keyword>
<dbReference type="InterPro" id="IPR020846">
    <property type="entry name" value="MFS_dom"/>
</dbReference>
<comment type="subcellular location">
    <subcellularLocation>
        <location evidence="1">Cell membrane</location>
        <topology evidence="1">Multi-pass membrane protein</topology>
    </subcellularLocation>
</comment>
<dbReference type="RefSeq" id="WP_125315096.1">
    <property type="nucleotide sequence ID" value="NZ_RSEC01000061.1"/>
</dbReference>
<evidence type="ECO:0000259" key="7">
    <source>
        <dbReference type="PROSITE" id="PS50850"/>
    </source>
</evidence>
<dbReference type="InterPro" id="IPR011701">
    <property type="entry name" value="MFS"/>
</dbReference>
<keyword evidence="2" id="KW-1003">Cell membrane</keyword>
<feature type="domain" description="Major facilitator superfamily (MFS) profile" evidence="7">
    <location>
        <begin position="1"/>
        <end position="220"/>
    </location>
</feature>
<feature type="transmembrane region" description="Helical" evidence="6">
    <location>
        <begin position="174"/>
        <end position="195"/>
    </location>
</feature>
<dbReference type="Gene3D" id="1.20.1250.20">
    <property type="entry name" value="MFS general substrate transporter like domains"/>
    <property type="match status" value="1"/>
</dbReference>
<keyword evidence="3 6" id="KW-0812">Transmembrane</keyword>
<feature type="transmembrane region" description="Helical" evidence="6">
    <location>
        <begin position="16"/>
        <end position="38"/>
    </location>
</feature>
<evidence type="ECO:0000256" key="3">
    <source>
        <dbReference type="ARBA" id="ARBA00022692"/>
    </source>
</evidence>
<sequence>MYVTPPNATRPVTAPVWWQVLGPGSTALIGFFMLTVIYRFDGESEIQRDLGLSSLFLLVAGLVAYLAGVALGAVPGLLLGARFPTAVAVPASCFLVFGVLLVAFADAGALLTAGRVLSGLGTGAAAGATVALIVKLREGRGAAGGVTAGLAVLALLLGPVIGQLISEAVGFRPVHLIAVPFLLVALVVNAVLGIVRLSAAKRTVPQPGYPGGPWQPGGAA</sequence>
<evidence type="ECO:0000256" key="2">
    <source>
        <dbReference type="ARBA" id="ARBA00022475"/>
    </source>
</evidence>
<dbReference type="PANTHER" id="PTHR43124:SF3">
    <property type="entry name" value="CHLORAMPHENICOL EFFLUX PUMP RV0191"/>
    <property type="match status" value="1"/>
</dbReference>
<name>A0A3R9DQR8_9PSEU</name>
<dbReference type="InterPro" id="IPR050189">
    <property type="entry name" value="MFS_Efflux_Transporters"/>
</dbReference>
<dbReference type="SUPFAM" id="SSF103473">
    <property type="entry name" value="MFS general substrate transporter"/>
    <property type="match status" value="1"/>
</dbReference>
<evidence type="ECO:0000313" key="8">
    <source>
        <dbReference type="EMBL" id="RSD09156.1"/>
    </source>
</evidence>
<protein>
    <submittedName>
        <fullName evidence="8">MFS transporter</fullName>
    </submittedName>
</protein>
<evidence type="ECO:0000256" key="6">
    <source>
        <dbReference type="SAM" id="Phobius"/>
    </source>
</evidence>
<evidence type="ECO:0000256" key="4">
    <source>
        <dbReference type="ARBA" id="ARBA00022989"/>
    </source>
</evidence>
<dbReference type="Pfam" id="PF07690">
    <property type="entry name" value="MFS_1"/>
    <property type="match status" value="1"/>
</dbReference>
<reference evidence="8 9" key="1">
    <citation type="submission" date="2018-12" db="EMBL/GenBank/DDBJ databases">
        <title>Amycolatopsis eburnea sp. nov. actinomycete associate with arbuscular mycorrhiza fungal spore.</title>
        <authorList>
            <person name="Lumyong S."/>
            <person name="Chaiya L."/>
        </authorList>
    </citation>
    <scope>NUCLEOTIDE SEQUENCE [LARGE SCALE GENOMIC DNA]</scope>
    <source>
        <strain evidence="8 9">GLM-1</strain>
    </source>
</reference>
<evidence type="ECO:0000256" key="5">
    <source>
        <dbReference type="ARBA" id="ARBA00023136"/>
    </source>
</evidence>
<dbReference type="Proteomes" id="UP000267081">
    <property type="component" value="Unassembled WGS sequence"/>
</dbReference>
<keyword evidence="4 6" id="KW-1133">Transmembrane helix</keyword>
<evidence type="ECO:0000313" key="9">
    <source>
        <dbReference type="Proteomes" id="UP000267081"/>
    </source>
</evidence>
<evidence type="ECO:0000256" key="1">
    <source>
        <dbReference type="ARBA" id="ARBA00004651"/>
    </source>
</evidence>
<feature type="transmembrane region" description="Helical" evidence="6">
    <location>
        <begin position="50"/>
        <end position="74"/>
    </location>
</feature>
<comment type="caution">
    <text evidence="8">The sequence shown here is derived from an EMBL/GenBank/DDBJ whole genome shotgun (WGS) entry which is preliminary data.</text>
</comment>
<dbReference type="EMBL" id="RSEC01000061">
    <property type="protein sequence ID" value="RSD09156.1"/>
    <property type="molecule type" value="Genomic_DNA"/>
</dbReference>
<dbReference type="PROSITE" id="PS50850">
    <property type="entry name" value="MFS"/>
    <property type="match status" value="1"/>
</dbReference>
<accession>A0A3R9DQR8</accession>
<gene>
    <name evidence="8" type="ORF">EIY87_39500</name>
</gene>
<proteinExistence type="predicted"/>
<dbReference type="InterPro" id="IPR036259">
    <property type="entry name" value="MFS_trans_sf"/>
</dbReference>
<feature type="transmembrane region" description="Helical" evidence="6">
    <location>
        <begin position="116"/>
        <end position="136"/>
    </location>
</feature>
<dbReference type="AlphaFoldDB" id="A0A3R9DQR8"/>
<feature type="transmembrane region" description="Helical" evidence="6">
    <location>
        <begin position="86"/>
        <end position="104"/>
    </location>
</feature>
<dbReference type="PANTHER" id="PTHR43124">
    <property type="entry name" value="PURINE EFFLUX PUMP PBUE"/>
    <property type="match status" value="1"/>
</dbReference>
<organism evidence="8 9">
    <name type="scientific">Amycolatopsis eburnea</name>
    <dbReference type="NCBI Taxonomy" id="2267691"/>
    <lineage>
        <taxon>Bacteria</taxon>
        <taxon>Bacillati</taxon>
        <taxon>Actinomycetota</taxon>
        <taxon>Actinomycetes</taxon>
        <taxon>Pseudonocardiales</taxon>
        <taxon>Pseudonocardiaceae</taxon>
        <taxon>Amycolatopsis</taxon>
    </lineage>
</organism>
<keyword evidence="9" id="KW-1185">Reference proteome</keyword>
<feature type="transmembrane region" description="Helical" evidence="6">
    <location>
        <begin position="142"/>
        <end position="162"/>
    </location>
</feature>
<dbReference type="OrthoDB" id="4559127at2"/>